<organism evidence="2">
    <name type="scientific">uncultured Thermomicrobiales bacterium</name>
    <dbReference type="NCBI Taxonomy" id="1645740"/>
    <lineage>
        <taxon>Bacteria</taxon>
        <taxon>Pseudomonadati</taxon>
        <taxon>Thermomicrobiota</taxon>
        <taxon>Thermomicrobia</taxon>
        <taxon>Thermomicrobiales</taxon>
        <taxon>environmental samples</taxon>
    </lineage>
</organism>
<accession>A0A6J4VFR8</accession>
<feature type="compositionally biased region" description="Basic residues" evidence="1">
    <location>
        <begin position="268"/>
        <end position="277"/>
    </location>
</feature>
<feature type="region of interest" description="Disordered" evidence="1">
    <location>
        <begin position="1"/>
        <end position="206"/>
    </location>
</feature>
<feature type="compositionally biased region" description="Basic residues" evidence="1">
    <location>
        <begin position="12"/>
        <end position="25"/>
    </location>
</feature>
<feature type="compositionally biased region" description="Basic residues" evidence="1">
    <location>
        <begin position="184"/>
        <end position="199"/>
    </location>
</feature>
<feature type="non-terminal residue" evidence="2">
    <location>
        <position position="309"/>
    </location>
</feature>
<gene>
    <name evidence="2" type="ORF">AVDCRST_MAG88-2942</name>
</gene>
<evidence type="ECO:0000313" key="2">
    <source>
        <dbReference type="EMBL" id="CAA9577275.1"/>
    </source>
</evidence>
<dbReference type="AlphaFoldDB" id="A0A6J4VFR8"/>
<dbReference type="EMBL" id="CADCWM010000710">
    <property type="protein sequence ID" value="CAA9577275.1"/>
    <property type="molecule type" value="Genomic_DNA"/>
</dbReference>
<feature type="compositionally biased region" description="Basic and acidic residues" evidence="1">
    <location>
        <begin position="64"/>
        <end position="81"/>
    </location>
</feature>
<protein>
    <submittedName>
        <fullName evidence="2">Uncharacterized protein</fullName>
    </submittedName>
</protein>
<feature type="compositionally biased region" description="Low complexity" evidence="1">
    <location>
        <begin position="120"/>
        <end position="129"/>
    </location>
</feature>
<reference evidence="2" key="1">
    <citation type="submission" date="2020-02" db="EMBL/GenBank/DDBJ databases">
        <authorList>
            <person name="Meier V. D."/>
        </authorList>
    </citation>
    <scope>NUCLEOTIDE SEQUENCE</scope>
    <source>
        <strain evidence="2">AVDCRST_MAG88</strain>
    </source>
</reference>
<feature type="compositionally biased region" description="Pro residues" evidence="1">
    <location>
        <begin position="174"/>
        <end position="183"/>
    </location>
</feature>
<feature type="non-terminal residue" evidence="2">
    <location>
        <position position="1"/>
    </location>
</feature>
<feature type="compositionally biased region" description="Low complexity" evidence="1">
    <location>
        <begin position="26"/>
        <end position="43"/>
    </location>
</feature>
<feature type="region of interest" description="Disordered" evidence="1">
    <location>
        <begin position="245"/>
        <end position="296"/>
    </location>
</feature>
<feature type="compositionally biased region" description="Low complexity" evidence="1">
    <location>
        <begin position="1"/>
        <end position="11"/>
    </location>
</feature>
<sequence length="309" mass="32510">DPCPRHPAAARTPRRAGGRLLRPRLGHAPARSPRDPAAGPLRGLARRRSPPARGRCRRTAGARPAERDRAGCRGAWQRRDGGSPAGPAVQSGCRGRGDASPPHARALPGPRAGTRLAPKGRVGAEARAAGRARARGGRDGRRLRAHAHPDGQGARRRHVGQSWRARLGQRAVTPAPPDRGPPLRPRRRRPLPRPRRSGRAQRAVRAADRLGGRLPRRPGPVRGVDRVARTGGRLAPALRAGGIAAARRGPSAARGRDACGASPLGRRSGAHHARRPAGRVAGGSLPASGGTSAVRGCTEAGRRFGIEWL</sequence>
<proteinExistence type="predicted"/>
<feature type="compositionally biased region" description="Basic residues" evidence="1">
    <location>
        <begin position="44"/>
        <end position="60"/>
    </location>
</feature>
<name>A0A6J4VFR8_9BACT</name>
<evidence type="ECO:0000256" key="1">
    <source>
        <dbReference type="SAM" id="MobiDB-lite"/>
    </source>
</evidence>